<comment type="caution">
    <text evidence="5">The sequence shown here is derived from an EMBL/GenBank/DDBJ whole genome shotgun (WGS) entry which is preliminary data.</text>
</comment>
<evidence type="ECO:0000313" key="5">
    <source>
        <dbReference type="EMBL" id="KAB0377483.1"/>
    </source>
</evidence>
<feature type="compositionally biased region" description="Polar residues" evidence="4">
    <location>
        <begin position="1"/>
        <end position="11"/>
    </location>
</feature>
<dbReference type="InterPro" id="IPR050889">
    <property type="entry name" value="Dendritic_Spine_Reg/Scaffold"/>
</dbReference>
<reference evidence="5 6" key="1">
    <citation type="submission" date="2019-06" db="EMBL/GenBank/DDBJ databases">
        <title>Discovery of a novel chromosome fission-fusion reversal in muntjac.</title>
        <authorList>
            <person name="Mudd A.B."/>
            <person name="Bredeson J.V."/>
            <person name="Baum R."/>
            <person name="Hockemeyer D."/>
            <person name="Rokhsar D.S."/>
        </authorList>
    </citation>
    <scope>NUCLEOTIDE SEQUENCE [LARGE SCALE GENOMIC DNA]</scope>
    <source>
        <strain evidence="5">UCam_UCB_Mr</strain>
        <tissue evidence="5">Fibroblast cell line</tissue>
    </source>
</reference>
<feature type="region of interest" description="Disordered" evidence="4">
    <location>
        <begin position="1"/>
        <end position="24"/>
    </location>
</feature>
<gene>
    <name evidence="5" type="ORF">FD755_011927</name>
</gene>
<evidence type="ECO:0000256" key="4">
    <source>
        <dbReference type="SAM" id="MobiDB-lite"/>
    </source>
</evidence>
<protein>
    <submittedName>
        <fullName evidence="5">Uncharacterized protein</fullName>
    </submittedName>
</protein>
<dbReference type="PROSITE" id="PS50088">
    <property type="entry name" value="ANK_REPEAT"/>
    <property type="match status" value="5"/>
</dbReference>
<dbReference type="PANTHER" id="PTHR24166:SF52">
    <property type="entry name" value="ANKYRIN REPEAT DOMAIN-CONTAINING PROTEIN 65"/>
    <property type="match status" value="1"/>
</dbReference>
<evidence type="ECO:0000256" key="1">
    <source>
        <dbReference type="ARBA" id="ARBA00022737"/>
    </source>
</evidence>
<dbReference type="InterPro" id="IPR002110">
    <property type="entry name" value="Ankyrin_rpt"/>
</dbReference>
<dbReference type="Proteomes" id="UP000326062">
    <property type="component" value="Chromosome 5"/>
</dbReference>
<dbReference type="PRINTS" id="PR01415">
    <property type="entry name" value="ANKYRIN"/>
</dbReference>
<dbReference type="Gene3D" id="1.25.40.20">
    <property type="entry name" value="Ankyrin repeat-containing domain"/>
    <property type="match status" value="3"/>
</dbReference>
<feature type="repeat" description="ANK" evidence="3">
    <location>
        <begin position="85"/>
        <end position="117"/>
    </location>
</feature>
<evidence type="ECO:0000256" key="2">
    <source>
        <dbReference type="ARBA" id="ARBA00023043"/>
    </source>
</evidence>
<dbReference type="PROSITE" id="PS50297">
    <property type="entry name" value="ANK_REP_REGION"/>
    <property type="match status" value="5"/>
</dbReference>
<evidence type="ECO:0000313" key="6">
    <source>
        <dbReference type="Proteomes" id="UP000326062"/>
    </source>
</evidence>
<dbReference type="PANTHER" id="PTHR24166">
    <property type="entry name" value="ROLLING PEBBLES, ISOFORM B"/>
    <property type="match status" value="1"/>
</dbReference>
<keyword evidence="1" id="KW-0677">Repeat</keyword>
<keyword evidence="6" id="KW-1185">Reference proteome</keyword>
<feature type="repeat" description="ANK" evidence="3">
    <location>
        <begin position="278"/>
        <end position="310"/>
    </location>
</feature>
<accession>A0A5N3XVQ3</accession>
<name>A0A5N3XVQ3_MUNRE</name>
<sequence length="378" mass="39387">MPDSCSSQMDSGVSEPGEQDLTEAGAEQELRWLDLGSEEALGPGTQGPSTPQAWGHLLQAVWKGHTGLVTQLLRQGASVEERDRTGRTPLHLAVLRGHVSLVRLLLQRGAQVGASDRAGRTPLHEAAWHAPSRVAELLLRRGAPANARCLAGLTPLHWAAALGRTLMAGHLLAAPDPGPTAVDARGWTAAHWAAAGGQLAVLELLGANGGARLDGVLFVAAAAGRATALRLLLAQGAPVDARDGVGATVLGVAAGLGRRQDMEVLLEHGADPSLKDRHGRSALHRAAAGGHLLAVQLLAAWGAKVDSQDKLGLTPLHHAARGGHIEVTGHLLDRGAEHGHGPTAELLLSRGANPTLRTRWEDVAQDLWPALCGEQEVS</sequence>
<dbReference type="SMART" id="SM00248">
    <property type="entry name" value="ANK"/>
    <property type="match status" value="9"/>
</dbReference>
<proteinExistence type="predicted"/>
<feature type="repeat" description="ANK" evidence="3">
    <location>
        <begin position="245"/>
        <end position="277"/>
    </location>
</feature>
<evidence type="ECO:0000256" key="3">
    <source>
        <dbReference type="PROSITE-ProRule" id="PRU00023"/>
    </source>
</evidence>
<feature type="repeat" description="ANK" evidence="3">
    <location>
        <begin position="311"/>
        <end position="337"/>
    </location>
</feature>
<feature type="repeat" description="ANK" evidence="3">
    <location>
        <begin position="118"/>
        <end position="150"/>
    </location>
</feature>
<dbReference type="Pfam" id="PF12796">
    <property type="entry name" value="Ank_2"/>
    <property type="match status" value="2"/>
</dbReference>
<keyword evidence="2 3" id="KW-0040">ANK repeat</keyword>
<dbReference type="SUPFAM" id="SSF48403">
    <property type="entry name" value="Ankyrin repeat"/>
    <property type="match status" value="1"/>
</dbReference>
<dbReference type="AlphaFoldDB" id="A0A5N3XVQ3"/>
<dbReference type="Pfam" id="PF13637">
    <property type="entry name" value="Ank_4"/>
    <property type="match status" value="1"/>
</dbReference>
<dbReference type="InterPro" id="IPR036770">
    <property type="entry name" value="Ankyrin_rpt-contain_sf"/>
</dbReference>
<organism evidence="5 6">
    <name type="scientific">Muntiacus reevesi</name>
    <name type="common">Reeves' muntjac</name>
    <name type="synonym">Cervus reevesi</name>
    <dbReference type="NCBI Taxonomy" id="9886"/>
    <lineage>
        <taxon>Eukaryota</taxon>
        <taxon>Metazoa</taxon>
        <taxon>Chordata</taxon>
        <taxon>Craniata</taxon>
        <taxon>Vertebrata</taxon>
        <taxon>Euteleostomi</taxon>
        <taxon>Mammalia</taxon>
        <taxon>Eutheria</taxon>
        <taxon>Laurasiatheria</taxon>
        <taxon>Artiodactyla</taxon>
        <taxon>Ruminantia</taxon>
        <taxon>Pecora</taxon>
        <taxon>Cervidae</taxon>
        <taxon>Muntiacinae</taxon>
        <taxon>Muntiacus</taxon>
    </lineage>
</organism>
<dbReference type="EMBL" id="VCEB01000005">
    <property type="protein sequence ID" value="KAB0377483.1"/>
    <property type="molecule type" value="Genomic_DNA"/>
</dbReference>